<dbReference type="GO" id="GO:0032259">
    <property type="term" value="P:methylation"/>
    <property type="evidence" value="ECO:0007669"/>
    <property type="project" value="UniProtKB-KW"/>
</dbReference>
<keyword evidence="2" id="KW-0808">Transferase</keyword>
<dbReference type="GO" id="GO:0003677">
    <property type="term" value="F:DNA binding"/>
    <property type="evidence" value="ECO:0007669"/>
    <property type="project" value="InterPro"/>
</dbReference>
<accession>A0A0F8WQS0</accession>
<feature type="region of interest" description="Disordered" evidence="3">
    <location>
        <begin position="99"/>
        <end position="125"/>
    </location>
</feature>
<dbReference type="EMBL" id="LAZR01063557">
    <property type="protein sequence ID" value="KKK59282.1"/>
    <property type="molecule type" value="Genomic_DNA"/>
</dbReference>
<evidence type="ECO:0000256" key="3">
    <source>
        <dbReference type="SAM" id="MobiDB-lite"/>
    </source>
</evidence>
<organism evidence="5">
    <name type="scientific">marine sediment metagenome</name>
    <dbReference type="NCBI Taxonomy" id="412755"/>
    <lineage>
        <taxon>unclassified sequences</taxon>
        <taxon>metagenomes</taxon>
        <taxon>ecological metagenomes</taxon>
    </lineage>
</organism>
<gene>
    <name evidence="5" type="ORF">LCGC14_3035940</name>
</gene>
<comment type="caution">
    <text evidence="5">The sequence shown here is derived from an EMBL/GenBank/DDBJ whole genome shotgun (WGS) entry which is preliminary data.</text>
</comment>
<evidence type="ECO:0000313" key="5">
    <source>
        <dbReference type="EMBL" id="KKK59282.1"/>
    </source>
</evidence>
<dbReference type="InterPro" id="IPR002941">
    <property type="entry name" value="DNA_methylase_N4/N6"/>
</dbReference>
<proteinExistence type="predicted"/>
<keyword evidence="1" id="KW-0489">Methyltransferase</keyword>
<dbReference type="AlphaFoldDB" id="A0A0F8WQS0"/>
<evidence type="ECO:0000256" key="2">
    <source>
        <dbReference type="ARBA" id="ARBA00022679"/>
    </source>
</evidence>
<dbReference type="InterPro" id="IPR029063">
    <property type="entry name" value="SAM-dependent_MTases_sf"/>
</dbReference>
<reference evidence="5" key="1">
    <citation type="journal article" date="2015" name="Nature">
        <title>Complex archaea that bridge the gap between prokaryotes and eukaryotes.</title>
        <authorList>
            <person name="Spang A."/>
            <person name="Saw J.H."/>
            <person name="Jorgensen S.L."/>
            <person name="Zaremba-Niedzwiedzka K."/>
            <person name="Martijn J."/>
            <person name="Lind A.E."/>
            <person name="van Eijk R."/>
            <person name="Schleper C."/>
            <person name="Guy L."/>
            <person name="Ettema T.J."/>
        </authorList>
    </citation>
    <scope>NUCLEOTIDE SEQUENCE</scope>
</reference>
<protein>
    <recommendedName>
        <fullName evidence="4">DNA methylase N-4/N-6 domain-containing protein</fullName>
    </recommendedName>
</protein>
<feature type="non-terminal residue" evidence="5">
    <location>
        <position position="179"/>
    </location>
</feature>
<dbReference type="GO" id="GO:0008170">
    <property type="term" value="F:N-methyltransferase activity"/>
    <property type="evidence" value="ECO:0007669"/>
    <property type="project" value="InterPro"/>
</dbReference>
<evidence type="ECO:0000256" key="1">
    <source>
        <dbReference type="ARBA" id="ARBA00022603"/>
    </source>
</evidence>
<name>A0A0F8WQS0_9ZZZZ</name>
<feature type="domain" description="DNA methylase N-4/N-6" evidence="4">
    <location>
        <begin position="21"/>
        <end position="164"/>
    </location>
</feature>
<dbReference type="SUPFAM" id="SSF53335">
    <property type="entry name" value="S-adenosyl-L-methionine-dependent methyltransferases"/>
    <property type="match status" value="1"/>
</dbReference>
<sequence length="179" mass="20196">MWGARTEGRDASGSAYLHSTTASLKPKDMVGIPWAVAFALRQDGWYLRSDIIWSKPNPMPESVTDRPTKAHEYLFLLTKAERYYYDQIAIAEKTNDLSTKPRNFRKGDASTLRNDNGAPYTPRGTRNRRSVWTIATQPYKDAHFATFPEALVEPCILAGTSEHGNCPKCGTPWERVVET</sequence>
<dbReference type="Gene3D" id="3.40.50.150">
    <property type="entry name" value="Vaccinia Virus protein VP39"/>
    <property type="match status" value="1"/>
</dbReference>
<evidence type="ECO:0000259" key="4">
    <source>
        <dbReference type="Pfam" id="PF01555"/>
    </source>
</evidence>
<dbReference type="Pfam" id="PF01555">
    <property type="entry name" value="N6_N4_Mtase"/>
    <property type="match status" value="1"/>
</dbReference>